<dbReference type="STRING" id="54.SAMN02745121_05389"/>
<evidence type="ECO:0000256" key="3">
    <source>
        <dbReference type="SAM" id="MobiDB-lite"/>
    </source>
</evidence>
<name>A0A1I2D5A1_9BACT</name>
<dbReference type="PANTHER" id="PTHR13891:SF1">
    <property type="entry name" value="CYTOCHROME C OXIDASE ASSEMBLY FACTOR 7"/>
    <property type="match status" value="1"/>
</dbReference>
<dbReference type="AlphaFoldDB" id="A0A1I2D5A1"/>
<feature type="compositionally biased region" description="Basic and acidic residues" evidence="3">
    <location>
        <begin position="216"/>
        <end position="235"/>
    </location>
</feature>
<dbReference type="Gene3D" id="1.25.40.10">
    <property type="entry name" value="Tetratricopeptide repeat domain"/>
    <property type="match status" value="2"/>
</dbReference>
<dbReference type="SMART" id="SM00671">
    <property type="entry name" value="SEL1"/>
    <property type="match status" value="5"/>
</dbReference>
<evidence type="ECO:0000256" key="1">
    <source>
        <dbReference type="ARBA" id="ARBA00008486"/>
    </source>
</evidence>
<comment type="similarity">
    <text evidence="1">Belongs to the hcp beta-lactamase family.</text>
</comment>
<dbReference type="InterPro" id="IPR006597">
    <property type="entry name" value="Sel1-like"/>
</dbReference>
<feature type="chain" id="PRO_5039933685" evidence="4">
    <location>
        <begin position="22"/>
        <end position="662"/>
    </location>
</feature>
<sequence>MSAFSKPLPMFVLSCATLLLASGCGAGTLGKAVRPTSPTAGEALQAAELTCREGATDAQPLIVDMSSSERVDLEVAMKEGLAVVAYDCKSMRLLPACRLPGAYKFAGVSRKEEVIKLVDKGEVAANLPLNGVKLAGGLDRDAALDLALVLVGKQSTTLDAAGQPELSGRCEGATHFVRSASVGAFAVGVGTRGEARLVADVFGYGANARSASERQSLNKDGDLGECRGASPDDVKPPAQCRSAVRLELVPLTAAASPPADDTRPPAEPPPVPLAVACPVGMAMAAGKCTADAAAPHLCAADDERACETQCQKGSAGSCHNLAVLLQNRRLEVAGDASLVQLARQRDEELHQLFTRACDGGVAESCDRLGYVAMALKAPRAEVQKVWQRGCDLGHGPACRVLAGDFLAGAAPDLARGRGLLDRACKLGDAFGCGSLADSYLKPRGGAAPAPDEIARGVAVLKEACASRRRYACREVANLHIDGKLVPKDEAVGLEYHEKSCATGNTLSCLDAGLMVFAGRGTAKDAARAEALFERTCPTTGAGSTCGTLARMFREGAQVPKDGARAATYMERMCNASGNGCLEVADMYLTGKDVAKDRDRALKLYEDLCQKGNNTACLRLADELRSSDKARARDLYGAQCKGGLVEGCEKFKKLGGDPAAVKR</sequence>
<reference evidence="6" key="1">
    <citation type="submission" date="2016-10" db="EMBL/GenBank/DDBJ databases">
        <authorList>
            <person name="Varghese N."/>
            <person name="Submissions S."/>
        </authorList>
    </citation>
    <scope>NUCLEOTIDE SEQUENCE [LARGE SCALE GENOMIC DNA]</scope>
    <source>
        <strain evidence="6">ATCC 25963</strain>
    </source>
</reference>
<evidence type="ECO:0000256" key="2">
    <source>
        <dbReference type="ARBA" id="ARBA00022737"/>
    </source>
</evidence>
<proteinExistence type="inferred from homology"/>
<dbReference type="InterPro" id="IPR040239">
    <property type="entry name" value="HcpB-like"/>
</dbReference>
<evidence type="ECO:0000313" key="6">
    <source>
        <dbReference type="Proteomes" id="UP000199400"/>
    </source>
</evidence>
<dbReference type="EMBL" id="FOMX01000019">
    <property type="protein sequence ID" value="SFE75679.1"/>
    <property type="molecule type" value="Genomic_DNA"/>
</dbReference>
<dbReference type="SUPFAM" id="SSF81901">
    <property type="entry name" value="HCP-like"/>
    <property type="match status" value="2"/>
</dbReference>
<gene>
    <name evidence="5" type="ORF">SAMN02745121_05389</name>
</gene>
<dbReference type="InterPro" id="IPR011990">
    <property type="entry name" value="TPR-like_helical_dom_sf"/>
</dbReference>
<keyword evidence="6" id="KW-1185">Reference proteome</keyword>
<feature type="signal peptide" evidence="4">
    <location>
        <begin position="1"/>
        <end position="21"/>
    </location>
</feature>
<dbReference type="PANTHER" id="PTHR13891">
    <property type="entry name" value="CYTOCHROME C OXIDASE ASSEMBLY FACTOR 7"/>
    <property type="match status" value="1"/>
</dbReference>
<dbReference type="PROSITE" id="PS51257">
    <property type="entry name" value="PROKAR_LIPOPROTEIN"/>
    <property type="match status" value="1"/>
</dbReference>
<dbReference type="Pfam" id="PF08238">
    <property type="entry name" value="Sel1"/>
    <property type="match status" value="5"/>
</dbReference>
<evidence type="ECO:0000256" key="4">
    <source>
        <dbReference type="SAM" id="SignalP"/>
    </source>
</evidence>
<protein>
    <submittedName>
        <fullName evidence="5">Uncharacterized protein</fullName>
    </submittedName>
</protein>
<dbReference type="Proteomes" id="UP000199400">
    <property type="component" value="Unassembled WGS sequence"/>
</dbReference>
<evidence type="ECO:0000313" key="5">
    <source>
        <dbReference type="EMBL" id="SFE75679.1"/>
    </source>
</evidence>
<keyword evidence="4" id="KW-0732">Signal</keyword>
<accession>A0A1I2D5A1</accession>
<feature type="region of interest" description="Disordered" evidence="3">
    <location>
        <begin position="213"/>
        <end position="237"/>
    </location>
</feature>
<organism evidence="5 6">
    <name type="scientific">Nannocystis exedens</name>
    <dbReference type="NCBI Taxonomy" id="54"/>
    <lineage>
        <taxon>Bacteria</taxon>
        <taxon>Pseudomonadati</taxon>
        <taxon>Myxococcota</taxon>
        <taxon>Polyangia</taxon>
        <taxon>Nannocystales</taxon>
        <taxon>Nannocystaceae</taxon>
        <taxon>Nannocystis</taxon>
    </lineage>
</organism>
<keyword evidence="2" id="KW-0677">Repeat</keyword>